<evidence type="ECO:0000259" key="10">
    <source>
        <dbReference type="Pfam" id="PF00288"/>
    </source>
</evidence>
<dbReference type="SUPFAM" id="SSF55060">
    <property type="entry name" value="GHMP Kinase, C-terminal domain"/>
    <property type="match status" value="1"/>
</dbReference>
<dbReference type="PIRSF" id="PIRSF010376">
    <property type="entry name" value="IspE"/>
    <property type="match status" value="1"/>
</dbReference>
<evidence type="ECO:0000256" key="9">
    <source>
        <dbReference type="HAMAP-Rule" id="MF_00061"/>
    </source>
</evidence>
<evidence type="ECO:0000256" key="1">
    <source>
        <dbReference type="ARBA" id="ARBA00009684"/>
    </source>
</evidence>
<dbReference type="Gene3D" id="3.30.230.10">
    <property type="match status" value="1"/>
</dbReference>
<feature type="active site" evidence="9">
    <location>
        <position position="11"/>
    </location>
</feature>
<proteinExistence type="inferred from homology"/>
<feature type="domain" description="GHMP kinase N-terminal" evidence="10">
    <location>
        <begin position="66"/>
        <end position="143"/>
    </location>
</feature>
<dbReference type="InterPro" id="IPR013750">
    <property type="entry name" value="GHMP_kinase_C_dom"/>
</dbReference>
<protein>
    <recommendedName>
        <fullName evidence="3 9">4-diphosphocytidyl-2-C-methyl-D-erythritol kinase</fullName>
        <shortName evidence="9">CMK</shortName>
        <ecNumber evidence="2 9">2.7.1.148</ecNumber>
    </recommendedName>
    <alternativeName>
        <fullName evidence="8 9">4-(cytidine-5'-diphospho)-2-C-methyl-D-erythritol kinase</fullName>
    </alternativeName>
</protein>
<dbReference type="InterPro" id="IPR014721">
    <property type="entry name" value="Ribsml_uS5_D2-typ_fold_subgr"/>
</dbReference>
<name>A0A0S6UCC6_NEOTH</name>
<comment type="catalytic activity">
    <reaction evidence="9">
        <text>4-CDP-2-C-methyl-D-erythritol + ATP = 4-CDP-2-C-methyl-D-erythritol 2-phosphate + ADP + H(+)</text>
        <dbReference type="Rhea" id="RHEA:18437"/>
        <dbReference type="ChEBI" id="CHEBI:15378"/>
        <dbReference type="ChEBI" id="CHEBI:30616"/>
        <dbReference type="ChEBI" id="CHEBI:57823"/>
        <dbReference type="ChEBI" id="CHEBI:57919"/>
        <dbReference type="ChEBI" id="CHEBI:456216"/>
        <dbReference type="EC" id="2.7.1.148"/>
    </reaction>
</comment>
<keyword evidence="9" id="KW-0414">Isoprene biosynthesis</keyword>
<feature type="active site" evidence="9">
    <location>
        <position position="135"/>
    </location>
</feature>
<accession>A0A0S6UCC6</accession>
<gene>
    <name evidence="9" type="primary">ispE</name>
    <name evidence="12" type="ORF">MTY_1174</name>
</gene>
<evidence type="ECO:0000256" key="6">
    <source>
        <dbReference type="ARBA" id="ARBA00022777"/>
    </source>
</evidence>
<dbReference type="HAMAP" id="MF_00061">
    <property type="entry name" value="IspE"/>
    <property type="match status" value="1"/>
</dbReference>
<evidence type="ECO:0000256" key="5">
    <source>
        <dbReference type="ARBA" id="ARBA00022741"/>
    </source>
</evidence>
<dbReference type="AlphaFoldDB" id="A0A0S6UCC6"/>
<dbReference type="InterPro" id="IPR036554">
    <property type="entry name" value="GHMP_kinase_C_sf"/>
</dbReference>
<dbReference type="UniPathway" id="UPA00056">
    <property type="reaction ID" value="UER00094"/>
</dbReference>
<dbReference type="InterPro" id="IPR020568">
    <property type="entry name" value="Ribosomal_Su5_D2-typ_SF"/>
</dbReference>
<reference evidence="12" key="1">
    <citation type="journal article" date="2014" name="Gene">
        <title>Genome-guided analysis of transformation efficiency and carbon dioxide assimilation by Moorella thermoacetica Y72.</title>
        <authorList>
            <person name="Tsukahara K."/>
            <person name="Kita A."/>
            <person name="Nakashimada Y."/>
            <person name="Hoshino T."/>
            <person name="Murakami K."/>
        </authorList>
    </citation>
    <scope>NUCLEOTIDE SEQUENCE [LARGE SCALE GENOMIC DNA]</scope>
    <source>
        <strain evidence="12">Y72</strain>
    </source>
</reference>
<feature type="domain" description="GHMP kinase C-terminal" evidence="11">
    <location>
        <begin position="200"/>
        <end position="277"/>
    </location>
</feature>
<dbReference type="GO" id="GO:0019288">
    <property type="term" value="P:isopentenyl diphosphate biosynthetic process, methylerythritol 4-phosphate pathway"/>
    <property type="evidence" value="ECO:0007669"/>
    <property type="project" value="UniProtKB-UniRule"/>
</dbReference>
<dbReference type="GO" id="GO:0016114">
    <property type="term" value="P:terpenoid biosynthetic process"/>
    <property type="evidence" value="ECO:0007669"/>
    <property type="project" value="UniProtKB-UniRule"/>
</dbReference>
<dbReference type="Pfam" id="PF00288">
    <property type="entry name" value="GHMP_kinases_N"/>
    <property type="match status" value="1"/>
</dbReference>
<dbReference type="Gene3D" id="3.30.70.890">
    <property type="entry name" value="GHMP kinase, C-terminal domain"/>
    <property type="match status" value="1"/>
</dbReference>
<dbReference type="SUPFAM" id="SSF54211">
    <property type="entry name" value="Ribosomal protein S5 domain 2-like"/>
    <property type="match status" value="1"/>
</dbReference>
<dbReference type="GO" id="GO:0050515">
    <property type="term" value="F:4-(cytidine 5'-diphospho)-2-C-methyl-D-erythritol kinase activity"/>
    <property type="evidence" value="ECO:0007669"/>
    <property type="project" value="UniProtKB-UniRule"/>
</dbReference>
<keyword evidence="5 9" id="KW-0547">Nucleotide-binding</keyword>
<comment type="pathway">
    <text evidence="9">Isoprenoid biosynthesis; isopentenyl diphosphate biosynthesis via DXP pathway; isopentenyl diphosphate from 1-deoxy-D-xylulose 5-phosphate: step 3/6.</text>
</comment>
<dbReference type="RefSeq" id="WP_025773651.1">
    <property type="nucleotide sequence ID" value="NZ_DF238840.1"/>
</dbReference>
<dbReference type="NCBIfam" id="TIGR00154">
    <property type="entry name" value="ispE"/>
    <property type="match status" value="1"/>
</dbReference>
<evidence type="ECO:0000256" key="4">
    <source>
        <dbReference type="ARBA" id="ARBA00022679"/>
    </source>
</evidence>
<feature type="binding site" evidence="9">
    <location>
        <begin position="93"/>
        <end position="103"/>
    </location>
    <ligand>
        <name>ATP</name>
        <dbReference type="ChEBI" id="CHEBI:30616"/>
    </ligand>
</feature>
<evidence type="ECO:0000256" key="7">
    <source>
        <dbReference type="ARBA" id="ARBA00022840"/>
    </source>
</evidence>
<keyword evidence="6 9" id="KW-0418">Kinase</keyword>
<evidence type="ECO:0000256" key="3">
    <source>
        <dbReference type="ARBA" id="ARBA00017473"/>
    </source>
</evidence>
<dbReference type="Proteomes" id="UP000063718">
    <property type="component" value="Unassembled WGS sequence"/>
</dbReference>
<dbReference type="Pfam" id="PF08544">
    <property type="entry name" value="GHMP_kinases_C"/>
    <property type="match status" value="1"/>
</dbReference>
<sequence>MDVLTLPAYGKINLTLKVLGRRSDGYHNLSTIFQSIALADRLTFSRCREGIRLETSGLPVPQGPENLAYRAAARLQSRYGFPGVRITLKKQIPLAAGLAGGSADAAATLIGVNALFNLGLTPGQLAREGAALGSDVPFCVIGGTALGRGRGEELSLLPPLPTLWLVLVKPSFGVSTAAVYRGWDAGPGQTTMEAPDEERALEAIRRGDRAGIMASLGNDLEAVTCRLYPEVMAIKMRLLAEGAERAVMCGSGPAVFGVAADGETARRIASRLQETYPETIVTRTL</sequence>
<keyword evidence="7 9" id="KW-0067">ATP-binding</keyword>
<organism evidence="12">
    <name type="scientific">Moorella thermoacetica Y72</name>
    <dbReference type="NCBI Taxonomy" id="1325331"/>
    <lineage>
        <taxon>Bacteria</taxon>
        <taxon>Bacillati</taxon>
        <taxon>Bacillota</taxon>
        <taxon>Clostridia</taxon>
        <taxon>Neomoorellales</taxon>
        <taxon>Neomoorellaceae</taxon>
        <taxon>Neomoorella</taxon>
    </lineage>
</organism>
<dbReference type="GO" id="GO:0005524">
    <property type="term" value="F:ATP binding"/>
    <property type="evidence" value="ECO:0007669"/>
    <property type="project" value="UniProtKB-UniRule"/>
</dbReference>
<evidence type="ECO:0000256" key="2">
    <source>
        <dbReference type="ARBA" id="ARBA00012052"/>
    </source>
</evidence>
<dbReference type="EC" id="2.7.1.148" evidence="2 9"/>
<dbReference type="PANTHER" id="PTHR43527:SF2">
    <property type="entry name" value="4-DIPHOSPHOCYTIDYL-2-C-METHYL-D-ERYTHRITOL KINASE, CHLOROPLASTIC"/>
    <property type="match status" value="1"/>
</dbReference>
<evidence type="ECO:0000256" key="8">
    <source>
        <dbReference type="ARBA" id="ARBA00032554"/>
    </source>
</evidence>
<dbReference type="InterPro" id="IPR004424">
    <property type="entry name" value="IspE"/>
</dbReference>
<dbReference type="EMBL" id="DF238840">
    <property type="protein sequence ID" value="GAF25837.1"/>
    <property type="molecule type" value="Genomic_DNA"/>
</dbReference>
<keyword evidence="4 9" id="KW-0808">Transferase</keyword>
<evidence type="ECO:0000259" key="11">
    <source>
        <dbReference type="Pfam" id="PF08544"/>
    </source>
</evidence>
<dbReference type="InterPro" id="IPR006204">
    <property type="entry name" value="GHMP_kinase_N_dom"/>
</dbReference>
<comment type="function">
    <text evidence="9">Catalyzes the phosphorylation of the position 2 hydroxy group of 4-diphosphocytidyl-2C-methyl-D-erythritol.</text>
</comment>
<evidence type="ECO:0000313" key="12">
    <source>
        <dbReference type="EMBL" id="GAF25837.1"/>
    </source>
</evidence>
<comment type="similarity">
    <text evidence="1 9">Belongs to the GHMP kinase family. IspE subfamily.</text>
</comment>
<dbReference type="PANTHER" id="PTHR43527">
    <property type="entry name" value="4-DIPHOSPHOCYTIDYL-2-C-METHYL-D-ERYTHRITOL KINASE, CHLOROPLASTIC"/>
    <property type="match status" value="1"/>
</dbReference>